<dbReference type="EMBL" id="MOCA01000004">
    <property type="protein sequence ID" value="ROO01058.1"/>
    <property type="molecule type" value="Genomic_DNA"/>
</dbReference>
<feature type="signal peptide" evidence="1">
    <location>
        <begin position="1"/>
        <end position="27"/>
    </location>
</feature>
<dbReference type="Proteomes" id="UP000284207">
    <property type="component" value="Unassembled WGS sequence"/>
</dbReference>
<reference evidence="2 3" key="1">
    <citation type="submission" date="2016-10" db="EMBL/GenBank/DDBJ databases">
        <title>Comparative genome analysis of multiple Pseudomonas spp. focuses on biocontrol and plant growth promoting traits.</title>
        <authorList>
            <person name="Tao X.-Y."/>
            <person name="Taylor C.G."/>
        </authorList>
    </citation>
    <scope>NUCLEOTIDE SEQUENCE [LARGE SCALE GENOMIC DNA]</scope>
    <source>
        <strain evidence="2 3">36B3</strain>
    </source>
</reference>
<name>A0A423NS11_9PSED</name>
<accession>A0A423NS11</accession>
<proteinExistence type="predicted"/>
<evidence type="ECO:0000313" key="3">
    <source>
        <dbReference type="Proteomes" id="UP000284207"/>
    </source>
</evidence>
<evidence type="ECO:0000313" key="2">
    <source>
        <dbReference type="EMBL" id="ROO01058.1"/>
    </source>
</evidence>
<organism evidence="2 3">
    <name type="scientific">Pseudomonas moraviensis</name>
    <dbReference type="NCBI Taxonomy" id="321662"/>
    <lineage>
        <taxon>Bacteria</taxon>
        <taxon>Pseudomonadati</taxon>
        <taxon>Pseudomonadota</taxon>
        <taxon>Gammaproteobacteria</taxon>
        <taxon>Pseudomonadales</taxon>
        <taxon>Pseudomonadaceae</taxon>
        <taxon>Pseudomonas</taxon>
    </lineage>
</organism>
<gene>
    <name evidence="2" type="ORF">BK674_10965</name>
</gene>
<protein>
    <submittedName>
        <fullName evidence="2">Uncharacterized protein</fullName>
    </submittedName>
</protein>
<evidence type="ECO:0000256" key="1">
    <source>
        <dbReference type="SAM" id="SignalP"/>
    </source>
</evidence>
<keyword evidence="1" id="KW-0732">Signal</keyword>
<feature type="chain" id="PRO_5019537026" evidence="1">
    <location>
        <begin position="28"/>
        <end position="172"/>
    </location>
</feature>
<dbReference type="RefSeq" id="WP_123418668.1">
    <property type="nucleotide sequence ID" value="NZ_MOCA01000004.1"/>
</dbReference>
<dbReference type="AlphaFoldDB" id="A0A423NS11"/>
<comment type="caution">
    <text evidence="2">The sequence shown here is derived from an EMBL/GenBank/DDBJ whole genome shotgun (WGS) entry which is preliminary data.</text>
</comment>
<sequence>MTSTSVDKLALAVALLALGATFWQAQAQIKHNHVSVEPRITSYFSNNGNKDQWGIYAFNNGMGNAFVESVKVYVDGQPVPDHQYGQFFSAVTELGLNPLCFLVGGPRPNDAFTVNSEERLIEANPKAPEACALNKLLLQAYASERIDYELIVKSIYGDRFKYRYSKNAQVAL</sequence>